<organism evidence="1 2">
    <name type="scientific">Rhizophagus irregularis (strain DAOM 181602 / DAOM 197198 / MUCL 43194)</name>
    <name type="common">Arbuscular mycorrhizal fungus</name>
    <name type="synonym">Glomus intraradices</name>
    <dbReference type="NCBI Taxonomy" id="747089"/>
    <lineage>
        <taxon>Eukaryota</taxon>
        <taxon>Fungi</taxon>
        <taxon>Fungi incertae sedis</taxon>
        <taxon>Mucoromycota</taxon>
        <taxon>Glomeromycotina</taxon>
        <taxon>Glomeromycetes</taxon>
        <taxon>Glomerales</taxon>
        <taxon>Glomeraceae</taxon>
        <taxon>Rhizophagus</taxon>
    </lineage>
</organism>
<dbReference type="Proteomes" id="UP000018888">
    <property type="component" value="Unassembled WGS sequence"/>
</dbReference>
<reference evidence="1 2" key="2">
    <citation type="journal article" date="2018" name="New Phytol.">
        <title>High intraspecific genome diversity in the model arbuscular mycorrhizal symbiont Rhizophagus irregularis.</title>
        <authorList>
            <person name="Chen E.C.H."/>
            <person name="Morin E."/>
            <person name="Beaudet D."/>
            <person name="Noel J."/>
            <person name="Yildirir G."/>
            <person name="Ndikumana S."/>
            <person name="Charron P."/>
            <person name="St-Onge C."/>
            <person name="Giorgi J."/>
            <person name="Kruger M."/>
            <person name="Marton T."/>
            <person name="Ropars J."/>
            <person name="Grigoriev I.V."/>
            <person name="Hainaut M."/>
            <person name="Henrissat B."/>
            <person name="Roux C."/>
            <person name="Martin F."/>
            <person name="Corradi N."/>
        </authorList>
    </citation>
    <scope>NUCLEOTIDE SEQUENCE [LARGE SCALE GENOMIC DNA]</scope>
    <source>
        <strain evidence="1 2">DAOM 197198</strain>
    </source>
</reference>
<dbReference type="VEuPathDB" id="FungiDB:RhiirFUN_008752"/>
<gene>
    <name evidence="1" type="ORF">GLOIN_2v1555238</name>
</gene>
<name>A0A2H5SIU0_RHIID</name>
<sequence length="99" mass="10513">MNHFIVKILTLILIFTTLTFSIEWEGNQLLDRISFKIEAICPYGSGQCPNNKCCPLNSFCARGGCCPHGTGQCPNGSCAPPNFNCCKGKGAGQVCVPGG</sequence>
<protein>
    <submittedName>
        <fullName evidence="1">Uncharacterized protein</fullName>
    </submittedName>
</protein>
<evidence type="ECO:0000313" key="2">
    <source>
        <dbReference type="Proteomes" id="UP000018888"/>
    </source>
</evidence>
<keyword evidence="2" id="KW-1185">Reference proteome</keyword>
<dbReference type="EMBL" id="AUPC02000049">
    <property type="protein sequence ID" value="POG76535.1"/>
    <property type="molecule type" value="Genomic_DNA"/>
</dbReference>
<dbReference type="AlphaFoldDB" id="A0A2H5SIU0"/>
<evidence type="ECO:0000313" key="1">
    <source>
        <dbReference type="EMBL" id="POG76535.1"/>
    </source>
</evidence>
<accession>A0A2H5SIU0</accession>
<proteinExistence type="predicted"/>
<comment type="caution">
    <text evidence="1">The sequence shown here is derived from an EMBL/GenBank/DDBJ whole genome shotgun (WGS) entry which is preliminary data.</text>
</comment>
<reference evidence="1 2" key="1">
    <citation type="journal article" date="2013" name="Proc. Natl. Acad. Sci. U.S.A.">
        <title>Genome of an arbuscular mycorrhizal fungus provides insight into the oldest plant symbiosis.</title>
        <authorList>
            <person name="Tisserant E."/>
            <person name="Malbreil M."/>
            <person name="Kuo A."/>
            <person name="Kohler A."/>
            <person name="Symeonidi A."/>
            <person name="Balestrini R."/>
            <person name="Charron P."/>
            <person name="Duensing N."/>
            <person name="Frei Dit Frey N."/>
            <person name="Gianinazzi-Pearson V."/>
            <person name="Gilbert L.B."/>
            <person name="Handa Y."/>
            <person name="Herr J.R."/>
            <person name="Hijri M."/>
            <person name="Koul R."/>
            <person name="Kawaguchi M."/>
            <person name="Krajinski F."/>
            <person name="Lammers P.J."/>
            <person name="Masclaux F.G."/>
            <person name="Murat C."/>
            <person name="Morin E."/>
            <person name="Ndikumana S."/>
            <person name="Pagni M."/>
            <person name="Petitpierre D."/>
            <person name="Requena N."/>
            <person name="Rosikiewicz P."/>
            <person name="Riley R."/>
            <person name="Saito K."/>
            <person name="San Clemente H."/>
            <person name="Shapiro H."/>
            <person name="van Tuinen D."/>
            <person name="Becard G."/>
            <person name="Bonfante P."/>
            <person name="Paszkowski U."/>
            <person name="Shachar-Hill Y.Y."/>
            <person name="Tuskan G.A."/>
            <person name="Young P.W."/>
            <person name="Sanders I.R."/>
            <person name="Henrissat B."/>
            <person name="Rensing S.A."/>
            <person name="Grigoriev I.V."/>
            <person name="Corradi N."/>
            <person name="Roux C."/>
            <person name="Martin F."/>
        </authorList>
    </citation>
    <scope>NUCLEOTIDE SEQUENCE [LARGE SCALE GENOMIC DNA]</scope>
    <source>
        <strain evidence="1 2">DAOM 197198</strain>
    </source>
</reference>
<dbReference type="STRING" id="747089.A0A2H5SIU0"/>